<dbReference type="PANTHER" id="PTHR36512">
    <property type="entry name" value="D-AMINOPEPTIDASE"/>
    <property type="match status" value="1"/>
</dbReference>
<evidence type="ECO:0000256" key="1">
    <source>
        <dbReference type="ARBA" id="ARBA00007068"/>
    </source>
</evidence>
<evidence type="ECO:0000313" key="5">
    <source>
        <dbReference type="EMBL" id="CAB4892040.1"/>
    </source>
</evidence>
<dbReference type="EMBL" id="CAFBMF010000017">
    <property type="protein sequence ID" value="CAB4892040.1"/>
    <property type="molecule type" value="Genomic_DNA"/>
</dbReference>
<dbReference type="PANTHER" id="PTHR36512:SF3">
    <property type="entry name" value="BLR5678 PROTEIN"/>
    <property type="match status" value="1"/>
</dbReference>
<dbReference type="CDD" id="cd02252">
    <property type="entry name" value="nylC_like"/>
    <property type="match status" value="1"/>
</dbReference>
<dbReference type="GO" id="GO:0004177">
    <property type="term" value="F:aminopeptidase activity"/>
    <property type="evidence" value="ECO:0007669"/>
    <property type="project" value="TreeGrafter"/>
</dbReference>
<comment type="similarity">
    <text evidence="1">Belongs to the peptidase S58 family.</text>
</comment>
<proteinExistence type="inferred from homology"/>
<dbReference type="InterPro" id="IPR005321">
    <property type="entry name" value="Peptidase_S58_DmpA"/>
</dbReference>
<evidence type="ECO:0000313" key="6">
    <source>
        <dbReference type="EMBL" id="CAB5029763.1"/>
    </source>
</evidence>
<dbReference type="EMBL" id="CAEZZP010000149">
    <property type="protein sequence ID" value="CAB4785294.1"/>
    <property type="molecule type" value="Genomic_DNA"/>
</dbReference>
<reference evidence="3" key="1">
    <citation type="submission" date="2020-05" db="EMBL/GenBank/DDBJ databases">
        <authorList>
            <person name="Chiriac C."/>
            <person name="Salcher M."/>
            <person name="Ghai R."/>
            <person name="Kavagutti S V."/>
        </authorList>
    </citation>
    <scope>NUCLEOTIDE SEQUENCE</scope>
</reference>
<evidence type="ECO:0000313" key="4">
    <source>
        <dbReference type="EMBL" id="CAB4856490.1"/>
    </source>
</evidence>
<dbReference type="AlphaFoldDB" id="A0A6J6WPZ0"/>
<accession>A0A6J6WPZ0</accession>
<evidence type="ECO:0000313" key="3">
    <source>
        <dbReference type="EMBL" id="CAB4785294.1"/>
    </source>
</evidence>
<name>A0A6J6WPZ0_9ZZZZ</name>
<protein>
    <submittedName>
        <fullName evidence="3">Unannotated protein</fullName>
    </submittedName>
</protein>
<organism evidence="3">
    <name type="scientific">freshwater metagenome</name>
    <dbReference type="NCBI Taxonomy" id="449393"/>
    <lineage>
        <taxon>unclassified sequences</taxon>
        <taxon>metagenomes</taxon>
        <taxon>ecological metagenomes</taxon>
    </lineage>
</organism>
<dbReference type="Gene3D" id="3.60.70.12">
    <property type="entry name" value="L-amino peptidase D-ALA esterase/amidase"/>
    <property type="match status" value="1"/>
</dbReference>
<dbReference type="EMBL" id="CAEZYH010000005">
    <property type="protein sequence ID" value="CAB4708699.1"/>
    <property type="molecule type" value="Genomic_DNA"/>
</dbReference>
<evidence type="ECO:0000313" key="2">
    <source>
        <dbReference type="EMBL" id="CAB4708699.1"/>
    </source>
</evidence>
<dbReference type="Pfam" id="PF03576">
    <property type="entry name" value="Peptidase_S58"/>
    <property type="match status" value="1"/>
</dbReference>
<dbReference type="InterPro" id="IPR016117">
    <property type="entry name" value="ArgJ-like_dom_sf"/>
</dbReference>
<dbReference type="EMBL" id="CAFBLJ010000005">
    <property type="protein sequence ID" value="CAB4856490.1"/>
    <property type="molecule type" value="Genomic_DNA"/>
</dbReference>
<sequence>MVRSNRSQTGVTALNDSFTDVGSVKVGHFARSSRGWMTGTTVILTPTGAIAGVDVRGGGPGTRETDLLRPENLIQKVHAIVLSGGSAYGLASAQGVMEYLEEAGCGFSVGKDESWVVPIVPGAVIFDLGRGGKFSNRPDSTFGYRASRSAKTRTTAVGCVGAGAGARSGGLKGGLAMASTCIESGHVVSAIAVVNSIGSVINPDTCLPWNESMTRLHRPNASDRKALREYLAALTIPVASHEGSLNTTIGVVATNLRLSKSECTKFAAVAHDGLARAVRPAHLMNDGDSIFGLSVGHGDLVLSENEPIFSDPVGRPALLNKVLAAGADMFAQACTEAILRATSAGGMVSYRDLCPSAFGDD</sequence>
<dbReference type="SUPFAM" id="SSF56266">
    <property type="entry name" value="DmpA/ArgJ-like"/>
    <property type="match status" value="1"/>
</dbReference>
<gene>
    <name evidence="2" type="ORF">UFOPK2658_00258</name>
    <name evidence="3" type="ORF">UFOPK2880_01692</name>
    <name evidence="4" type="ORF">UFOPK3304_00190</name>
    <name evidence="5" type="ORF">UFOPK3494_00429</name>
    <name evidence="6" type="ORF">UFOPK4134_00858</name>
</gene>
<dbReference type="EMBL" id="CAFBPS010000054">
    <property type="protein sequence ID" value="CAB5029763.1"/>
    <property type="molecule type" value="Genomic_DNA"/>
</dbReference>